<dbReference type="Pfam" id="PF00291">
    <property type="entry name" value="PALP"/>
    <property type="match status" value="1"/>
</dbReference>
<proteinExistence type="inferred from homology"/>
<dbReference type="InterPro" id="IPR001926">
    <property type="entry name" value="TrpB-like_PALP"/>
</dbReference>
<name>A0A520S0A9_9GAMM</name>
<evidence type="ECO:0000256" key="2">
    <source>
        <dbReference type="ARBA" id="ARBA00008639"/>
    </source>
</evidence>
<evidence type="ECO:0000256" key="4">
    <source>
        <dbReference type="PIRSR" id="PIRSR006278-1"/>
    </source>
</evidence>
<gene>
    <name evidence="7" type="ORF">EVA68_05865</name>
</gene>
<evidence type="ECO:0000256" key="3">
    <source>
        <dbReference type="ARBA" id="ARBA00022898"/>
    </source>
</evidence>
<dbReference type="PANTHER" id="PTHR43780">
    <property type="entry name" value="1-AMINOCYCLOPROPANE-1-CARBOXYLATE DEAMINASE-RELATED"/>
    <property type="match status" value="1"/>
</dbReference>
<accession>A0A520S0A9</accession>
<sequence length="329" mass="36374">MVIFNPPRLELARLPTPLQPLDRISEIAGGPRIWIKRDDLTDTIASGNKLRKLEFTVARALSEGADLLVTCGGIQSNHCRATAWVASKLGIRCHLILRGEPPAVADGNLLLDYMLGAKISYAPNNAFANLDKTIGEIKQRYPDKLAYFIPIGASDSTGLWGYIDCCSELKKDFAREKIHPEYIISATGSGGTLGGLIIGIELHRLSAKTIAFNVCDDEAYFLKKISDDFVDWEKRYPDTLETSKLPINIIDGYVGPGYGRAEKPVFETIKKVAQLEGVILDPVYTGKAFHAMLQEIASGRFGKSNNIVFIHTGGLYGNFPHRDEFQFRI</sequence>
<dbReference type="PANTHER" id="PTHR43780:SF2">
    <property type="entry name" value="1-AMINOCYCLOPROPANE-1-CARBOXYLATE DEAMINASE-RELATED"/>
    <property type="match status" value="1"/>
</dbReference>
<reference evidence="7 8" key="1">
    <citation type="submission" date="2019-02" db="EMBL/GenBank/DDBJ databases">
        <title>Prokaryotic population dynamics and viral predation in marine succession experiment using metagenomics: the confinement effect.</title>
        <authorList>
            <person name="Haro-Moreno J.M."/>
            <person name="Rodriguez-Valera F."/>
            <person name="Lopez-Perez M."/>
        </authorList>
    </citation>
    <scope>NUCLEOTIDE SEQUENCE [LARGE SCALE GENOMIC DNA]</scope>
    <source>
        <strain evidence="7">MED-G157</strain>
    </source>
</reference>
<feature type="domain" description="Tryptophan synthase beta chain-like PALP" evidence="6">
    <location>
        <begin position="11"/>
        <end position="313"/>
    </location>
</feature>
<comment type="similarity">
    <text evidence="2">Belongs to the ACC deaminase/D-cysteine desulfhydrase family.</text>
</comment>
<dbReference type="InterPro" id="IPR036052">
    <property type="entry name" value="TrpB-like_PALP_sf"/>
</dbReference>
<comment type="cofactor">
    <cofactor evidence="1">
        <name>pyridoxal 5'-phosphate</name>
        <dbReference type="ChEBI" id="CHEBI:597326"/>
    </cofactor>
</comment>
<comment type="caution">
    <text evidence="7">The sequence shown here is derived from an EMBL/GenBank/DDBJ whole genome shotgun (WGS) entry which is preliminary data.</text>
</comment>
<evidence type="ECO:0000259" key="6">
    <source>
        <dbReference type="Pfam" id="PF00291"/>
    </source>
</evidence>
<feature type="modified residue" description="N6-(pyridoxal phosphate)lysine" evidence="5">
    <location>
        <position position="49"/>
    </location>
</feature>
<dbReference type="PIRSF" id="PIRSF006278">
    <property type="entry name" value="ACCD_DCysDesulf"/>
    <property type="match status" value="1"/>
</dbReference>
<dbReference type="EMBL" id="SHAG01000022">
    <property type="protein sequence ID" value="RZO75909.1"/>
    <property type="molecule type" value="Genomic_DNA"/>
</dbReference>
<evidence type="ECO:0000256" key="1">
    <source>
        <dbReference type="ARBA" id="ARBA00001933"/>
    </source>
</evidence>
<dbReference type="SUPFAM" id="SSF53686">
    <property type="entry name" value="Tryptophan synthase beta subunit-like PLP-dependent enzymes"/>
    <property type="match status" value="1"/>
</dbReference>
<dbReference type="GO" id="GO:0019148">
    <property type="term" value="F:D-cysteine desulfhydrase activity"/>
    <property type="evidence" value="ECO:0007669"/>
    <property type="project" value="TreeGrafter"/>
</dbReference>
<evidence type="ECO:0000256" key="5">
    <source>
        <dbReference type="PIRSR" id="PIRSR006278-2"/>
    </source>
</evidence>
<protein>
    <submittedName>
        <fullName evidence="7">D-cysteine desulfhydrase family protein</fullName>
    </submittedName>
</protein>
<dbReference type="Gene3D" id="3.40.50.1100">
    <property type="match status" value="2"/>
</dbReference>
<dbReference type="InterPro" id="IPR027278">
    <property type="entry name" value="ACCD_DCysDesulf"/>
</dbReference>
<feature type="active site" description="Nucleophile" evidence="4">
    <location>
        <position position="76"/>
    </location>
</feature>
<evidence type="ECO:0000313" key="7">
    <source>
        <dbReference type="EMBL" id="RZO75909.1"/>
    </source>
</evidence>
<dbReference type="AlphaFoldDB" id="A0A520S0A9"/>
<keyword evidence="3 5" id="KW-0663">Pyridoxal phosphate</keyword>
<dbReference type="Proteomes" id="UP000316199">
    <property type="component" value="Unassembled WGS sequence"/>
</dbReference>
<organism evidence="7 8">
    <name type="scientific">OM182 bacterium</name>
    <dbReference type="NCBI Taxonomy" id="2510334"/>
    <lineage>
        <taxon>Bacteria</taxon>
        <taxon>Pseudomonadati</taxon>
        <taxon>Pseudomonadota</taxon>
        <taxon>Gammaproteobacteria</taxon>
        <taxon>OMG group</taxon>
        <taxon>OM182 clade</taxon>
    </lineage>
</organism>
<evidence type="ECO:0000313" key="8">
    <source>
        <dbReference type="Proteomes" id="UP000316199"/>
    </source>
</evidence>